<name>A0A7J7JVD0_BUGNE</name>
<evidence type="ECO:0000313" key="2">
    <source>
        <dbReference type="EMBL" id="KAF6030359.1"/>
    </source>
</evidence>
<feature type="region of interest" description="Disordered" evidence="1">
    <location>
        <begin position="69"/>
        <end position="88"/>
    </location>
</feature>
<comment type="caution">
    <text evidence="2">The sequence shown here is derived from an EMBL/GenBank/DDBJ whole genome shotgun (WGS) entry which is preliminary data.</text>
</comment>
<sequence length="88" mass="10247">MENIHLLASVLHGLNRDHSMMAPSKAEEKLTELKQVVPDLKPRVIQLREDFRRLNLEIQQLTDVDQAGNEEEIKQKETERNGIKKTFL</sequence>
<evidence type="ECO:0000313" key="3">
    <source>
        <dbReference type="Proteomes" id="UP000593567"/>
    </source>
</evidence>
<dbReference type="EMBL" id="VXIV02001713">
    <property type="protein sequence ID" value="KAF6030359.1"/>
    <property type="molecule type" value="Genomic_DNA"/>
</dbReference>
<proteinExistence type="predicted"/>
<dbReference type="AlphaFoldDB" id="A0A7J7JVD0"/>
<gene>
    <name evidence="2" type="ORF">EB796_011344</name>
</gene>
<organism evidence="2 3">
    <name type="scientific">Bugula neritina</name>
    <name type="common">Brown bryozoan</name>
    <name type="synonym">Sertularia neritina</name>
    <dbReference type="NCBI Taxonomy" id="10212"/>
    <lineage>
        <taxon>Eukaryota</taxon>
        <taxon>Metazoa</taxon>
        <taxon>Spiralia</taxon>
        <taxon>Lophotrochozoa</taxon>
        <taxon>Bryozoa</taxon>
        <taxon>Gymnolaemata</taxon>
        <taxon>Cheilostomatida</taxon>
        <taxon>Flustrina</taxon>
        <taxon>Buguloidea</taxon>
        <taxon>Bugulidae</taxon>
        <taxon>Bugula</taxon>
    </lineage>
</organism>
<feature type="compositionally biased region" description="Basic and acidic residues" evidence="1">
    <location>
        <begin position="71"/>
        <end position="82"/>
    </location>
</feature>
<keyword evidence="3" id="KW-1185">Reference proteome</keyword>
<dbReference type="Proteomes" id="UP000593567">
    <property type="component" value="Unassembled WGS sequence"/>
</dbReference>
<accession>A0A7J7JVD0</accession>
<reference evidence="2" key="1">
    <citation type="submission" date="2020-06" db="EMBL/GenBank/DDBJ databases">
        <title>Draft genome of Bugula neritina, a colonial animal packing powerful symbionts and potential medicines.</title>
        <authorList>
            <person name="Rayko M."/>
        </authorList>
    </citation>
    <scope>NUCLEOTIDE SEQUENCE [LARGE SCALE GENOMIC DNA]</scope>
    <source>
        <strain evidence="2">Kwan_BN1</strain>
    </source>
</reference>
<evidence type="ECO:0000256" key="1">
    <source>
        <dbReference type="SAM" id="MobiDB-lite"/>
    </source>
</evidence>
<protein>
    <submittedName>
        <fullName evidence="2">Uncharacterized protein</fullName>
    </submittedName>
</protein>